<dbReference type="STRING" id="1702214.AL399_00065"/>
<evidence type="ECO:0000313" key="7">
    <source>
        <dbReference type="EMBL" id="KQM09663.1"/>
    </source>
</evidence>
<comment type="caution">
    <text evidence="8">The sequence shown here is derived from an EMBL/GenBank/DDBJ whole genome shotgun (WGS) entry which is preliminary data.</text>
</comment>
<dbReference type="EMBL" id="LIIK01000001">
    <property type="protein sequence ID" value="KQM09701.1"/>
    <property type="molecule type" value="Genomic_DNA"/>
</dbReference>
<keyword evidence="4 6" id="KW-1133">Transmembrane helix</keyword>
<evidence type="ECO:0000256" key="5">
    <source>
        <dbReference type="ARBA" id="ARBA00023136"/>
    </source>
</evidence>
<accession>A0A0Q4B708</accession>
<dbReference type="Pfam" id="PF03739">
    <property type="entry name" value="LptF_LptG"/>
    <property type="match status" value="1"/>
</dbReference>
<feature type="transmembrane region" description="Helical" evidence="6">
    <location>
        <begin position="428"/>
        <end position="447"/>
    </location>
</feature>
<name>A0A0Q4B708_9BACT</name>
<evidence type="ECO:0000313" key="8">
    <source>
        <dbReference type="EMBL" id="KQM09701.1"/>
    </source>
</evidence>
<keyword evidence="2" id="KW-1003">Cell membrane</keyword>
<keyword evidence="5 6" id="KW-0472">Membrane</keyword>
<feature type="transmembrane region" description="Helical" evidence="6">
    <location>
        <begin position="99"/>
        <end position="118"/>
    </location>
</feature>
<evidence type="ECO:0000313" key="9">
    <source>
        <dbReference type="Proteomes" id="UP000054172"/>
    </source>
</evidence>
<evidence type="ECO:0000256" key="4">
    <source>
        <dbReference type="ARBA" id="ARBA00022989"/>
    </source>
</evidence>
<dbReference type="Proteomes" id="UP000054172">
    <property type="component" value="Unassembled WGS sequence"/>
</dbReference>
<keyword evidence="3 6" id="KW-0812">Transmembrane</keyword>
<gene>
    <name evidence="7" type="ORF">AL399_00065</name>
    <name evidence="8" type="ORF">AL399_00335</name>
</gene>
<dbReference type="EMBL" id="LIIK01000001">
    <property type="protein sequence ID" value="KQM09663.1"/>
    <property type="molecule type" value="Genomic_DNA"/>
</dbReference>
<evidence type="ECO:0000256" key="2">
    <source>
        <dbReference type="ARBA" id="ARBA00022475"/>
    </source>
</evidence>
<dbReference type="AlphaFoldDB" id="A0A0Q4B708"/>
<dbReference type="GO" id="GO:0043190">
    <property type="term" value="C:ATP-binding cassette (ABC) transporter complex"/>
    <property type="evidence" value="ECO:0007669"/>
    <property type="project" value="TreeGrafter"/>
</dbReference>
<comment type="subcellular location">
    <subcellularLocation>
        <location evidence="1">Cell membrane</location>
        <topology evidence="1">Multi-pass membrane protein</topology>
    </subcellularLocation>
</comment>
<feature type="transmembrane region" description="Helical" evidence="6">
    <location>
        <begin position="12"/>
        <end position="33"/>
    </location>
</feature>
<evidence type="ECO:0000256" key="3">
    <source>
        <dbReference type="ARBA" id="ARBA00022692"/>
    </source>
</evidence>
<protein>
    <recommendedName>
        <fullName evidence="10">Permease</fullName>
    </recommendedName>
</protein>
<dbReference type="InterPro" id="IPR005495">
    <property type="entry name" value="LptG/LptF_permease"/>
</dbReference>
<dbReference type="PANTHER" id="PTHR33529">
    <property type="entry name" value="SLR0882 PROTEIN-RELATED"/>
    <property type="match status" value="1"/>
</dbReference>
<proteinExistence type="predicted"/>
<feature type="transmembrane region" description="Helical" evidence="6">
    <location>
        <begin position="397"/>
        <end position="416"/>
    </location>
</feature>
<dbReference type="GO" id="GO:0015920">
    <property type="term" value="P:lipopolysaccharide transport"/>
    <property type="evidence" value="ECO:0007669"/>
    <property type="project" value="TreeGrafter"/>
</dbReference>
<keyword evidence="9" id="KW-1185">Reference proteome</keyword>
<evidence type="ECO:0008006" key="10">
    <source>
        <dbReference type="Google" id="ProtNLM"/>
    </source>
</evidence>
<evidence type="ECO:0000256" key="6">
    <source>
        <dbReference type="SAM" id="Phobius"/>
    </source>
</evidence>
<dbReference type="PATRIC" id="fig|1702214.3.peg.194"/>
<dbReference type="PANTHER" id="PTHR33529:SF6">
    <property type="entry name" value="YJGP_YJGQ FAMILY PERMEASE"/>
    <property type="match status" value="1"/>
</dbReference>
<reference evidence="8 9" key="1">
    <citation type="submission" date="2015-08" db="EMBL/GenBank/DDBJ databases">
        <title>Candidatus Bacteriodes Periocalifornicus.</title>
        <authorList>
            <person name="McLean J.S."/>
            <person name="Kelley S."/>
        </authorList>
    </citation>
    <scope>NUCLEOTIDE SEQUENCE [LARGE SCALE GENOMIC DNA]</scope>
    <source>
        <strain evidence="8">12B</strain>
    </source>
</reference>
<feature type="transmembrane region" description="Helical" evidence="6">
    <location>
        <begin position="53"/>
        <end position="78"/>
    </location>
</feature>
<feature type="transmembrane region" description="Helical" evidence="6">
    <location>
        <begin position="370"/>
        <end position="390"/>
    </location>
</feature>
<sequence>MKRLHKFILRSFFGPMVMTFFIVMFILLLQFLWKYIDDLVGKGLEFNIILELLFYVSAGLVPMALPLSVLLASLMTMGNLGEHNELLAMKSAGISLPRIMLPMAVVSVAITVVGFLFADYVVPVATLRATGLIRSVQEQRPELAIRPGVIYGDISGYSIRVGAKDPSTQEMRDVMIYDHSGDQGNVSVVKATRGHIQVSKDKTRLTLELYDGKMFEESDPDALSKGDTKFAARWGSYKRQKVVRTLEGFAFERKDDDSFVKSFRVMNTHQLAHASDSMRQDAMEYTQAQYHALAHADLLQYRLPDTVEAHDTLNFQACFDTLSPSTKLRVLTQANSNAQSLKNQIQVAGSELTYRLKTEARFSIEYHRKYTLALACLIFFLIGAPLGAIIRKGGLGVPVIISVVFFVIYYVISISGEKMVRGLKIGEVAGMWGSTWILLPIAVFLIYKATTDSVILNSEWYLNTLLAPVKRIKKLFGRKQKGRKDVLVIGKSKP</sequence>
<organism evidence="8 9">
    <name type="scientific">Candidatus [Bacteroides] periocalifornicus</name>
    <dbReference type="NCBI Taxonomy" id="1702214"/>
    <lineage>
        <taxon>Bacteria</taxon>
        <taxon>Pseudomonadati</taxon>
        <taxon>Bacteroidota</taxon>
    </lineage>
</organism>
<evidence type="ECO:0000256" key="1">
    <source>
        <dbReference type="ARBA" id="ARBA00004651"/>
    </source>
</evidence>